<proteinExistence type="predicted"/>
<evidence type="ECO:0000256" key="2">
    <source>
        <dbReference type="SAM" id="MobiDB-lite"/>
    </source>
</evidence>
<feature type="signal peptide" evidence="3">
    <location>
        <begin position="1"/>
        <end position="25"/>
    </location>
</feature>
<gene>
    <name evidence="4" type="ORF">CCUR1050_LOCUS21703</name>
</gene>
<keyword evidence="3" id="KW-0732">Signal</keyword>
<evidence type="ECO:0000313" key="4">
    <source>
        <dbReference type="EMBL" id="CAD8644018.1"/>
    </source>
</evidence>
<feature type="chain" id="PRO_5031509879" evidence="3">
    <location>
        <begin position="26"/>
        <end position="160"/>
    </location>
</feature>
<protein>
    <submittedName>
        <fullName evidence="4">Uncharacterized protein</fullName>
    </submittedName>
</protein>
<dbReference type="AlphaFoldDB" id="A0A7S0MKA8"/>
<evidence type="ECO:0000256" key="3">
    <source>
        <dbReference type="SAM" id="SignalP"/>
    </source>
</evidence>
<organism evidence="4">
    <name type="scientific">Cryptomonas curvata</name>
    <dbReference type="NCBI Taxonomy" id="233186"/>
    <lineage>
        <taxon>Eukaryota</taxon>
        <taxon>Cryptophyceae</taxon>
        <taxon>Cryptomonadales</taxon>
        <taxon>Cryptomonadaceae</taxon>
        <taxon>Cryptomonas</taxon>
    </lineage>
</organism>
<evidence type="ECO:0000256" key="1">
    <source>
        <dbReference type="SAM" id="Coils"/>
    </source>
</evidence>
<dbReference type="EMBL" id="HBEZ01039414">
    <property type="protein sequence ID" value="CAD8644018.1"/>
    <property type="molecule type" value="Transcribed_RNA"/>
</dbReference>
<name>A0A7S0MKA8_9CRYP</name>
<sequence>MSLNKKHAIGTFLIVIIFIFSGADAGGVRSGGRISSGGIKSRRDAELRSAPAPAPAPSVTVVHTAAPTTVIHAAPAYGSHGYAPGCGISTGAWLGLTALELMQAVEREKRHAAFLKQQLDTQRQLGKNEAEIEALQRQIKEQNDKLSAMQATMEQKKVEA</sequence>
<feature type="coiled-coil region" evidence="1">
    <location>
        <begin position="118"/>
        <end position="159"/>
    </location>
</feature>
<accession>A0A7S0MKA8</accession>
<feature type="region of interest" description="Disordered" evidence="2">
    <location>
        <begin position="29"/>
        <end position="57"/>
    </location>
</feature>
<reference evidence="4" key="1">
    <citation type="submission" date="2021-01" db="EMBL/GenBank/DDBJ databases">
        <authorList>
            <person name="Corre E."/>
            <person name="Pelletier E."/>
            <person name="Niang G."/>
            <person name="Scheremetjew M."/>
            <person name="Finn R."/>
            <person name="Kale V."/>
            <person name="Holt S."/>
            <person name="Cochrane G."/>
            <person name="Meng A."/>
            <person name="Brown T."/>
            <person name="Cohen L."/>
        </authorList>
    </citation>
    <scope>NUCLEOTIDE SEQUENCE</scope>
    <source>
        <strain evidence="4">CCAP979/52</strain>
    </source>
</reference>
<keyword evidence="1" id="KW-0175">Coiled coil</keyword>